<feature type="compositionally biased region" description="Low complexity" evidence="1">
    <location>
        <begin position="316"/>
        <end position="327"/>
    </location>
</feature>
<dbReference type="AlphaFoldDB" id="A0AB34FG68"/>
<organism evidence="3 4">
    <name type="scientific">Purpureocillium lavendulum</name>
    <dbReference type="NCBI Taxonomy" id="1247861"/>
    <lineage>
        <taxon>Eukaryota</taxon>
        <taxon>Fungi</taxon>
        <taxon>Dikarya</taxon>
        <taxon>Ascomycota</taxon>
        <taxon>Pezizomycotina</taxon>
        <taxon>Sordariomycetes</taxon>
        <taxon>Hypocreomycetidae</taxon>
        <taxon>Hypocreales</taxon>
        <taxon>Ophiocordycipitaceae</taxon>
        <taxon>Purpureocillium</taxon>
    </lineage>
</organism>
<feature type="region of interest" description="Disordered" evidence="1">
    <location>
        <begin position="86"/>
        <end position="136"/>
    </location>
</feature>
<dbReference type="PANTHER" id="PTHR34826">
    <property type="entry name" value="UPF0590 PROTEIN C409.17C"/>
    <property type="match status" value="1"/>
</dbReference>
<proteinExistence type="predicted"/>
<keyword evidence="4" id="KW-1185">Reference proteome</keyword>
<protein>
    <submittedName>
        <fullName evidence="3">Ankyrin repeat protein</fullName>
    </submittedName>
</protein>
<dbReference type="Proteomes" id="UP001163105">
    <property type="component" value="Unassembled WGS sequence"/>
</dbReference>
<feature type="compositionally biased region" description="Basic and acidic residues" evidence="1">
    <location>
        <begin position="329"/>
        <end position="340"/>
    </location>
</feature>
<comment type="caution">
    <text evidence="3">The sequence shown here is derived from an EMBL/GenBank/DDBJ whole genome shotgun (WGS) entry which is preliminary data.</text>
</comment>
<dbReference type="InterPro" id="IPR013897">
    <property type="entry name" value="Duc1"/>
</dbReference>
<reference evidence="3" key="1">
    <citation type="submission" date="2023-01" db="EMBL/GenBank/DDBJ databases">
        <title>The growth and conidiation of Purpureocillium lavendulum are regulated by nitrogen source and histone H3K14 acetylation.</title>
        <authorList>
            <person name="Tang P."/>
            <person name="Han J."/>
            <person name="Zhang C."/>
            <person name="Tang P."/>
            <person name="Qi F."/>
            <person name="Zhang K."/>
            <person name="Liang L."/>
        </authorList>
    </citation>
    <scope>NUCLEOTIDE SEQUENCE</scope>
    <source>
        <strain evidence="3">YMF1.00683</strain>
    </source>
</reference>
<dbReference type="EMBL" id="JAQHRD010000012">
    <property type="protein sequence ID" value="KAJ6437340.1"/>
    <property type="molecule type" value="Genomic_DNA"/>
</dbReference>
<feature type="domain" description="Domain of unknown function at the cortex 1" evidence="2">
    <location>
        <begin position="7"/>
        <end position="299"/>
    </location>
</feature>
<sequence length="361" mass="39615">MADKYILRITAGPAYDEATHVEVPVNRPEPINVAGAAADVELCVRIRDYEGLPHGSPASSPYFDAEPHAYNQDQYSIALRFTPKRPQPAAAAAAKDSNGASGRESSSSGGSDESDEEESRHGISGMDLQFGNDFDRPIRDRLPPGFNTAMSIVRWWIDPGLDGDAYADKPYLYGPALSSFNALHVGRGHYDEARGGLWFDEGGDDEGGLEARRAAGAPDDGKARMKWALRDASKERWVFEYGRTYGFDFFNPYLDFRNLALRLPGFHLPIIKYWDGQGLRYVLRNRSTGEVYLVVIFTIYLKEDVGEDGTIRHGAAARAASGSSGSSDGEGRPADEETVLREAREKLGATHIEETSADDVD</sequence>
<feature type="compositionally biased region" description="Low complexity" evidence="1">
    <location>
        <begin position="101"/>
        <end position="111"/>
    </location>
</feature>
<dbReference type="Pfam" id="PF08588">
    <property type="entry name" value="Duc1"/>
    <property type="match status" value="1"/>
</dbReference>
<accession>A0AB34FG68</accession>
<evidence type="ECO:0000313" key="3">
    <source>
        <dbReference type="EMBL" id="KAJ6437340.1"/>
    </source>
</evidence>
<dbReference type="PANTHER" id="PTHR34826:SF2">
    <property type="entry name" value="UPF0590 PROTEIN C409.17C"/>
    <property type="match status" value="1"/>
</dbReference>
<evidence type="ECO:0000313" key="4">
    <source>
        <dbReference type="Proteomes" id="UP001163105"/>
    </source>
</evidence>
<feature type="region of interest" description="Disordered" evidence="1">
    <location>
        <begin position="316"/>
        <end position="340"/>
    </location>
</feature>
<name>A0AB34FG68_9HYPO</name>
<evidence type="ECO:0000259" key="2">
    <source>
        <dbReference type="Pfam" id="PF08588"/>
    </source>
</evidence>
<evidence type="ECO:0000256" key="1">
    <source>
        <dbReference type="SAM" id="MobiDB-lite"/>
    </source>
</evidence>
<gene>
    <name evidence="3" type="ORF">O9K51_09894</name>
</gene>